<evidence type="ECO:0000313" key="2">
    <source>
        <dbReference type="EMBL" id="GGK37207.1"/>
    </source>
</evidence>
<keyword evidence="3" id="KW-1185">Reference proteome</keyword>
<dbReference type="RefSeq" id="WP_188913480.1">
    <property type="nucleotide sequence ID" value="NZ_BMMF01000007.1"/>
</dbReference>
<accession>A0A917V4X2</accession>
<feature type="region of interest" description="Disordered" evidence="1">
    <location>
        <begin position="1"/>
        <end position="68"/>
    </location>
</feature>
<dbReference type="AlphaFoldDB" id="A0A917V4X2"/>
<evidence type="ECO:0000256" key="1">
    <source>
        <dbReference type="SAM" id="MobiDB-lite"/>
    </source>
</evidence>
<dbReference type="EMBL" id="BMMF01000007">
    <property type="protein sequence ID" value="GGK37207.1"/>
    <property type="molecule type" value="Genomic_DNA"/>
</dbReference>
<comment type="caution">
    <text evidence="2">The sequence shown here is derived from an EMBL/GenBank/DDBJ whole genome shotgun (WGS) entry which is preliminary data.</text>
</comment>
<feature type="compositionally biased region" description="Basic and acidic residues" evidence="1">
    <location>
        <begin position="1"/>
        <end position="40"/>
    </location>
</feature>
<evidence type="ECO:0000313" key="3">
    <source>
        <dbReference type="Proteomes" id="UP000600449"/>
    </source>
</evidence>
<protein>
    <submittedName>
        <fullName evidence="2">Uncharacterized protein</fullName>
    </submittedName>
</protein>
<organism evidence="2 3">
    <name type="scientific">Salinarimonas ramus</name>
    <dbReference type="NCBI Taxonomy" id="690164"/>
    <lineage>
        <taxon>Bacteria</taxon>
        <taxon>Pseudomonadati</taxon>
        <taxon>Pseudomonadota</taxon>
        <taxon>Alphaproteobacteria</taxon>
        <taxon>Hyphomicrobiales</taxon>
        <taxon>Salinarimonadaceae</taxon>
        <taxon>Salinarimonas</taxon>
    </lineage>
</organism>
<name>A0A917V4X2_9HYPH</name>
<reference evidence="2 3" key="1">
    <citation type="journal article" date="2014" name="Int. J. Syst. Evol. Microbiol.">
        <title>Complete genome sequence of Corynebacterium casei LMG S-19264T (=DSM 44701T), isolated from a smear-ripened cheese.</title>
        <authorList>
            <consortium name="US DOE Joint Genome Institute (JGI-PGF)"/>
            <person name="Walter F."/>
            <person name="Albersmeier A."/>
            <person name="Kalinowski J."/>
            <person name="Ruckert C."/>
        </authorList>
    </citation>
    <scope>NUCLEOTIDE SEQUENCE [LARGE SCALE GENOMIC DNA]</scope>
    <source>
        <strain evidence="2 3">CGMCC 1.9161</strain>
    </source>
</reference>
<proteinExistence type="predicted"/>
<dbReference type="Proteomes" id="UP000600449">
    <property type="component" value="Unassembled WGS sequence"/>
</dbReference>
<gene>
    <name evidence="2" type="ORF">GCM10011322_25290</name>
</gene>
<sequence>MTNKDMVKSVDPEKAKSPGADLAREEHARTTPRDGIRDEQFPDESDPQDSNQLKPMINARAKAGLKRG</sequence>